<feature type="transmembrane region" description="Helical" evidence="7">
    <location>
        <begin position="135"/>
        <end position="166"/>
    </location>
</feature>
<evidence type="ECO:0000256" key="3">
    <source>
        <dbReference type="ARBA" id="ARBA00022989"/>
    </source>
</evidence>
<comment type="subcellular location">
    <subcellularLocation>
        <location evidence="1">Membrane</location>
        <topology evidence="1">Multi-pass membrane protein</topology>
    </subcellularLocation>
</comment>
<feature type="compositionally biased region" description="Basic and acidic residues" evidence="6">
    <location>
        <begin position="331"/>
        <end position="340"/>
    </location>
</feature>
<keyword evidence="3 7" id="KW-1133">Transmembrane helix</keyword>
<dbReference type="AlphaFoldDB" id="W7MX33"/>
<feature type="transmembrane region" description="Helical" evidence="7">
    <location>
        <begin position="286"/>
        <end position="309"/>
    </location>
</feature>
<feature type="transmembrane region" description="Helical" evidence="7">
    <location>
        <begin position="213"/>
        <end position="234"/>
    </location>
</feature>
<protein>
    <recommendedName>
        <fullName evidence="8">Rhodopsin domain-containing protein</fullName>
    </recommendedName>
</protein>
<feature type="transmembrane region" description="Helical" evidence="7">
    <location>
        <begin position="178"/>
        <end position="201"/>
    </location>
</feature>
<evidence type="ECO:0000313" key="9">
    <source>
        <dbReference type="EMBL" id="EWG48872.1"/>
    </source>
</evidence>
<keyword evidence="2 7" id="KW-0812">Transmembrane</keyword>
<dbReference type="GO" id="GO:0016020">
    <property type="term" value="C:membrane"/>
    <property type="evidence" value="ECO:0007669"/>
    <property type="project" value="UniProtKB-SubCell"/>
</dbReference>
<dbReference type="VEuPathDB" id="FungiDB:FVEG_08525"/>
<evidence type="ECO:0000256" key="5">
    <source>
        <dbReference type="ARBA" id="ARBA00038359"/>
    </source>
</evidence>
<evidence type="ECO:0000256" key="2">
    <source>
        <dbReference type="ARBA" id="ARBA00022692"/>
    </source>
</evidence>
<feature type="transmembrane region" description="Helical" evidence="7">
    <location>
        <begin position="255"/>
        <end position="274"/>
    </location>
</feature>
<reference evidence="9 10" key="1">
    <citation type="journal article" date="2010" name="Nature">
        <title>Comparative genomics reveals mobile pathogenicity chromosomes in Fusarium.</title>
        <authorList>
            <person name="Ma L.J."/>
            <person name="van der Does H.C."/>
            <person name="Borkovich K.A."/>
            <person name="Coleman J.J."/>
            <person name="Daboussi M.J."/>
            <person name="Di Pietro A."/>
            <person name="Dufresne M."/>
            <person name="Freitag M."/>
            <person name="Grabherr M."/>
            <person name="Henrissat B."/>
            <person name="Houterman P.M."/>
            <person name="Kang S."/>
            <person name="Shim W.B."/>
            <person name="Woloshuk C."/>
            <person name="Xie X."/>
            <person name="Xu J.R."/>
            <person name="Antoniw J."/>
            <person name="Baker S.E."/>
            <person name="Bluhm B.H."/>
            <person name="Breakspear A."/>
            <person name="Brown D.W."/>
            <person name="Butchko R.A."/>
            <person name="Chapman S."/>
            <person name="Coulson R."/>
            <person name="Coutinho P.M."/>
            <person name="Danchin E.G."/>
            <person name="Diener A."/>
            <person name="Gale L.R."/>
            <person name="Gardiner D.M."/>
            <person name="Goff S."/>
            <person name="Hammond-Kosack K.E."/>
            <person name="Hilburn K."/>
            <person name="Hua-Van A."/>
            <person name="Jonkers W."/>
            <person name="Kazan K."/>
            <person name="Kodira C.D."/>
            <person name="Koehrsen M."/>
            <person name="Kumar L."/>
            <person name="Lee Y.H."/>
            <person name="Li L."/>
            <person name="Manners J.M."/>
            <person name="Miranda-Saavedra D."/>
            <person name="Mukherjee M."/>
            <person name="Park G."/>
            <person name="Park J."/>
            <person name="Park S.Y."/>
            <person name="Proctor R.H."/>
            <person name="Regev A."/>
            <person name="Ruiz-Roldan M.C."/>
            <person name="Sain D."/>
            <person name="Sakthikumar S."/>
            <person name="Sykes S."/>
            <person name="Schwartz D.C."/>
            <person name="Turgeon B.G."/>
            <person name="Wapinski I."/>
            <person name="Yoder O."/>
            <person name="Young S."/>
            <person name="Zeng Q."/>
            <person name="Zhou S."/>
            <person name="Galagan J."/>
            <person name="Cuomo C.A."/>
            <person name="Kistler H.C."/>
            <person name="Rep M."/>
        </authorList>
    </citation>
    <scope>NUCLEOTIDE SEQUENCE [LARGE SCALE GENOMIC DNA]</scope>
    <source>
        <strain evidence="10">M3125 / FGSC 7600</strain>
    </source>
</reference>
<dbReference type="EMBL" id="DS022252">
    <property type="protein sequence ID" value="EWG48872.1"/>
    <property type="molecule type" value="Genomic_DNA"/>
</dbReference>
<keyword evidence="10" id="KW-1185">Reference proteome</keyword>
<accession>W7MX33</accession>
<dbReference type="InterPro" id="IPR052337">
    <property type="entry name" value="SAT4-like"/>
</dbReference>
<evidence type="ECO:0000259" key="8">
    <source>
        <dbReference type="Pfam" id="PF20684"/>
    </source>
</evidence>
<sequence length="416" mass="45776">MVPVHIRKNGFLFGSSLYCEISLVRRICFALSASFPIMSAEAVEVISTPQVYMPILGYVKAELAINCLIVLLVLIVVTLRVIGRLMGPGLGWDDGFVIFATPLGVAMLCCQGLFAPVGNGYELAKYPELAANIPFILKLTFCMQAIYVTLLASVKASMLAFFIRVFPTSFMQKSSKAALVFVAMWLIAYLCSCIFLCNPVSAQWTGLGKCGAYIPMIQSLIATNAIGDLIIMALPMHSVWNLKTRRAEKIGITSCFALGLACVVCAVFRLIYISTVDLNNNVTGTMPTTIFLFILEPNLAILCVSIPMLRPFYAKYKKRMGGSRLDEYSTERSTGFRDASRSGAASTQPEISRDPNLSTWEMDDYRPTNDKLQHGYAVAGFPDESGSEKNLTVGSSEMKNNEISVETRWTVTHSRK</sequence>
<feature type="region of interest" description="Disordered" evidence="6">
    <location>
        <begin position="331"/>
        <end position="360"/>
    </location>
</feature>
<organism evidence="9 10">
    <name type="scientific">Gibberella moniliformis (strain M3125 / FGSC 7600)</name>
    <name type="common">Maize ear and stalk rot fungus</name>
    <name type="synonym">Fusarium verticillioides</name>
    <dbReference type="NCBI Taxonomy" id="334819"/>
    <lineage>
        <taxon>Eukaryota</taxon>
        <taxon>Fungi</taxon>
        <taxon>Dikarya</taxon>
        <taxon>Ascomycota</taxon>
        <taxon>Pezizomycotina</taxon>
        <taxon>Sordariomycetes</taxon>
        <taxon>Hypocreomycetidae</taxon>
        <taxon>Hypocreales</taxon>
        <taxon>Nectriaceae</taxon>
        <taxon>Fusarium</taxon>
        <taxon>Fusarium fujikuroi species complex</taxon>
    </lineage>
</organism>
<dbReference type="PANTHER" id="PTHR33048">
    <property type="entry name" value="PTH11-LIKE INTEGRAL MEMBRANE PROTEIN (AFU_ORTHOLOGUE AFUA_5G11245)"/>
    <property type="match status" value="1"/>
</dbReference>
<feature type="transmembrane region" description="Helical" evidence="7">
    <location>
        <begin position="95"/>
        <end position="115"/>
    </location>
</feature>
<evidence type="ECO:0000256" key="4">
    <source>
        <dbReference type="ARBA" id="ARBA00023136"/>
    </source>
</evidence>
<dbReference type="InterPro" id="IPR049326">
    <property type="entry name" value="Rhodopsin_dom_fungi"/>
</dbReference>
<name>W7MX33_GIBM7</name>
<dbReference type="PANTHER" id="PTHR33048:SF161">
    <property type="entry name" value="INTEGRAL MEMBRANE PROTEIN"/>
    <property type="match status" value="1"/>
</dbReference>
<dbReference type="RefSeq" id="XP_018755063.1">
    <property type="nucleotide sequence ID" value="XM_018897415.1"/>
</dbReference>
<evidence type="ECO:0000256" key="1">
    <source>
        <dbReference type="ARBA" id="ARBA00004141"/>
    </source>
</evidence>
<dbReference type="EMBL" id="CM000587">
    <property type="protein sequence ID" value="EWG48872.1"/>
    <property type="molecule type" value="Genomic_DNA"/>
</dbReference>
<keyword evidence="4 7" id="KW-0472">Membrane</keyword>
<evidence type="ECO:0000256" key="7">
    <source>
        <dbReference type="SAM" id="Phobius"/>
    </source>
</evidence>
<proteinExistence type="inferred from homology"/>
<gene>
    <name evidence="9" type="ORF">FVEG_08525</name>
</gene>
<evidence type="ECO:0000313" key="10">
    <source>
        <dbReference type="Proteomes" id="UP000009096"/>
    </source>
</evidence>
<dbReference type="KEGG" id="fvr:FVEG_08525"/>
<evidence type="ECO:0000256" key="6">
    <source>
        <dbReference type="SAM" id="MobiDB-lite"/>
    </source>
</evidence>
<dbReference type="OrthoDB" id="3529975at2759"/>
<feature type="transmembrane region" description="Helical" evidence="7">
    <location>
        <begin position="63"/>
        <end position="83"/>
    </location>
</feature>
<feature type="domain" description="Rhodopsin" evidence="8">
    <location>
        <begin position="79"/>
        <end position="314"/>
    </location>
</feature>
<dbReference type="Pfam" id="PF20684">
    <property type="entry name" value="Fung_rhodopsin"/>
    <property type="match status" value="1"/>
</dbReference>
<dbReference type="GeneID" id="30066251"/>
<dbReference type="Proteomes" id="UP000009096">
    <property type="component" value="Chromosome 10"/>
</dbReference>
<feature type="compositionally biased region" description="Polar residues" evidence="6">
    <location>
        <begin position="343"/>
        <end position="359"/>
    </location>
</feature>
<comment type="similarity">
    <text evidence="5">Belongs to the SAT4 family.</text>
</comment>